<evidence type="ECO:0000256" key="2">
    <source>
        <dbReference type="SAM" id="SignalP"/>
    </source>
</evidence>
<keyword evidence="2" id="KW-0732">Signal</keyword>
<dbReference type="Proteomes" id="UP000232491">
    <property type="component" value="Chromosome"/>
</dbReference>
<evidence type="ECO:0000313" key="4">
    <source>
        <dbReference type="Proteomes" id="UP000232491"/>
    </source>
</evidence>
<proteinExistence type="predicted"/>
<reference evidence="3 4" key="1">
    <citation type="submission" date="2017-05" db="EMBL/GenBank/DDBJ databases">
        <title>Comparative genomics and methylome analysis of the gut commensal Bifidobacterium breve.</title>
        <authorList>
            <person name="Bottacini F."/>
            <person name="Morrissey R."/>
            <person name="Roberts R.J."/>
            <person name="James K."/>
            <person name="van Breen J."/>
            <person name="Egan M."/>
            <person name="Lambert J."/>
            <person name="van Limpt K."/>
            <person name="Stanton C."/>
            <person name="Knol J."/>
            <person name="O' Connell Motherway M."/>
            <person name="van Sinderen D."/>
        </authorList>
    </citation>
    <scope>NUCLEOTIDE SEQUENCE [LARGE SCALE GENOMIC DNA]</scope>
    <source>
        <strain evidence="3 4">215W447a</strain>
    </source>
</reference>
<organism evidence="3 4">
    <name type="scientific">Bifidobacterium breve</name>
    <dbReference type="NCBI Taxonomy" id="1685"/>
    <lineage>
        <taxon>Bacteria</taxon>
        <taxon>Bacillati</taxon>
        <taxon>Actinomycetota</taxon>
        <taxon>Actinomycetes</taxon>
        <taxon>Bifidobacteriales</taxon>
        <taxon>Bifidobacteriaceae</taxon>
        <taxon>Bifidobacterium</taxon>
    </lineage>
</organism>
<sequence length="110" mass="11605">MRRPPKPLIALVAVLAMLAVGIPSAQAAEAPSGATVTIDGRDTGLNPSDGYDPNPDDSDISSMKVIGTGAGRTEIHDLPAGWHVNAEQWDWKGRSGIRYEVWKGSARAGI</sequence>
<dbReference type="AlphaFoldDB" id="A0A2K9BWU1"/>
<feature type="signal peptide" evidence="2">
    <location>
        <begin position="1"/>
        <end position="27"/>
    </location>
</feature>
<protein>
    <submittedName>
        <fullName evidence="3">Cell wall/surface repeat protein containing internalin domains</fullName>
    </submittedName>
</protein>
<gene>
    <name evidence="3" type="ORF">BB215W447A_1189</name>
</gene>
<name>A0A2K9BWU1_BIFBR</name>
<accession>A0A2K9BWU1</accession>
<dbReference type="RefSeq" id="WP_106641498.1">
    <property type="nucleotide sequence ID" value="NZ_CP021558.1"/>
</dbReference>
<dbReference type="EMBL" id="CP021558">
    <property type="protein sequence ID" value="AUE03205.1"/>
    <property type="molecule type" value="Genomic_DNA"/>
</dbReference>
<feature type="chain" id="PRO_5014655646" evidence="2">
    <location>
        <begin position="28"/>
        <end position="110"/>
    </location>
</feature>
<evidence type="ECO:0000256" key="1">
    <source>
        <dbReference type="SAM" id="MobiDB-lite"/>
    </source>
</evidence>
<evidence type="ECO:0000313" key="3">
    <source>
        <dbReference type="EMBL" id="AUE03205.1"/>
    </source>
</evidence>
<feature type="region of interest" description="Disordered" evidence="1">
    <location>
        <begin position="29"/>
        <end position="61"/>
    </location>
</feature>